<dbReference type="OrthoDB" id="1779644at2"/>
<proteinExistence type="predicted"/>
<reference evidence="1 2" key="1">
    <citation type="submission" date="2019-03" db="EMBL/GenBank/DDBJ databases">
        <title>Genomics of glacier-inhabiting Cryobacterium strains.</title>
        <authorList>
            <person name="Liu Q."/>
            <person name="Xin Y.-H."/>
        </authorList>
    </citation>
    <scope>NUCLEOTIDE SEQUENCE [LARGE SCALE GENOMIC DNA]</scope>
    <source>
        <strain evidence="1 2">TMT1-51</strain>
    </source>
</reference>
<accession>A0A4Y8JYG0</accession>
<evidence type="ECO:0000313" key="2">
    <source>
        <dbReference type="Proteomes" id="UP000297472"/>
    </source>
</evidence>
<evidence type="ECO:0000313" key="1">
    <source>
        <dbReference type="EMBL" id="TFD31640.1"/>
    </source>
</evidence>
<keyword evidence="2" id="KW-1185">Reference proteome</keyword>
<name>A0A4Y8JYG0_9MICO</name>
<sequence>MLGPIEILVVEFPGNKFTGEIMPALNDLVDSETISIVDGLFVMKDAEGSITYSEFEELGANVDASALTQVIDTTNGLLSDDDVQELAAKLDDNCSAAILVFEHTWIKPLRNAIVNSGGILVDTVRIPGMVVEEVLEALAETDSDTD</sequence>
<gene>
    <name evidence="1" type="ORF">E3T49_05715</name>
</gene>
<dbReference type="Proteomes" id="UP000297472">
    <property type="component" value="Unassembled WGS sequence"/>
</dbReference>
<evidence type="ECO:0008006" key="3">
    <source>
        <dbReference type="Google" id="ProtNLM"/>
    </source>
</evidence>
<dbReference type="Pfam" id="PF19850">
    <property type="entry name" value="DUF6325"/>
    <property type="match status" value="1"/>
</dbReference>
<protein>
    <recommendedName>
        <fullName evidence="3">DUF1269 domain-containing protein</fullName>
    </recommendedName>
</protein>
<organism evidence="1 2">
    <name type="scientific">Cryobacterium cryoconiti</name>
    <dbReference type="NCBI Taxonomy" id="1259239"/>
    <lineage>
        <taxon>Bacteria</taxon>
        <taxon>Bacillati</taxon>
        <taxon>Actinomycetota</taxon>
        <taxon>Actinomycetes</taxon>
        <taxon>Micrococcales</taxon>
        <taxon>Microbacteriaceae</taxon>
        <taxon>Cryobacterium</taxon>
    </lineage>
</organism>
<comment type="caution">
    <text evidence="1">The sequence shown here is derived from an EMBL/GenBank/DDBJ whole genome shotgun (WGS) entry which is preliminary data.</text>
</comment>
<dbReference type="RefSeq" id="WP_134424006.1">
    <property type="nucleotide sequence ID" value="NZ_SOHA01000013.1"/>
</dbReference>
<dbReference type="AlphaFoldDB" id="A0A4Y8JYG0"/>
<dbReference type="InterPro" id="IPR046288">
    <property type="entry name" value="DUF6325"/>
</dbReference>
<dbReference type="EMBL" id="SOHA01000013">
    <property type="protein sequence ID" value="TFD31640.1"/>
    <property type="molecule type" value="Genomic_DNA"/>
</dbReference>